<proteinExistence type="predicted"/>
<sequence>MSTTVLTPMPLHAGSLHLEEDSPRLTAARRLARIFGIGTASLAFAAVLIVFGAYGYMSWVFTHPPVAALNANPMSAKGLPYDDISFPAADGGRMTDGWWIPASAASARTVVLSHGFGANREEYWVPMYDIADMLHKQNYNVLMFDYGYADPNARSAATFGIGESKQLIGALEYARAQGSNELIVWGFSMGAGTALQAALHTSLIDGMILDSTFVTNGDTIAYNLKRYGALPSRLTMDLLSLFTPLWAGIRLDQIPSDEIQSTAYSFPLLLIHGTRDDKAPYEISERIAKAQTNADSSLWLVKDAIHEMVFRTHPEEYVARTTAFLQTVDTDSAASRASNMGMLESA</sequence>
<accession>A0A9X4KI78</accession>
<comment type="caution">
    <text evidence="3">The sequence shown here is derived from an EMBL/GenBank/DDBJ whole genome shotgun (WGS) entry which is preliminary data.</text>
</comment>
<reference evidence="3 4" key="1">
    <citation type="submission" date="2022-10" db="EMBL/GenBank/DDBJ databases">
        <title>Comparative genomic analysis of Cohnella hashimotonis sp. nov., isolated from the International Space Station.</title>
        <authorList>
            <person name="Simpson A."/>
            <person name="Venkateswaran K."/>
        </authorList>
    </citation>
    <scope>NUCLEOTIDE SEQUENCE [LARGE SCALE GENOMIC DNA]</scope>
    <source>
        <strain evidence="3 4">DSM 18997</strain>
    </source>
</reference>
<keyword evidence="1" id="KW-0812">Transmembrane</keyword>
<name>A0A9X4KI78_9BACL</name>
<organism evidence="3 4">
    <name type="scientific">Cohnella ginsengisoli</name>
    <dbReference type="NCBI Taxonomy" id="425004"/>
    <lineage>
        <taxon>Bacteria</taxon>
        <taxon>Bacillati</taxon>
        <taxon>Bacillota</taxon>
        <taxon>Bacilli</taxon>
        <taxon>Bacillales</taxon>
        <taxon>Paenibacillaceae</taxon>
        <taxon>Cohnella</taxon>
    </lineage>
</organism>
<dbReference type="Proteomes" id="UP001153387">
    <property type="component" value="Unassembled WGS sequence"/>
</dbReference>
<protein>
    <submittedName>
        <fullName evidence="3">Alpha/beta hydrolase</fullName>
    </submittedName>
</protein>
<dbReference type="InterPro" id="IPR029058">
    <property type="entry name" value="AB_hydrolase_fold"/>
</dbReference>
<dbReference type="GO" id="GO:0016787">
    <property type="term" value="F:hydrolase activity"/>
    <property type="evidence" value="ECO:0007669"/>
    <property type="project" value="UniProtKB-KW"/>
</dbReference>
<dbReference type="Pfam" id="PF00561">
    <property type="entry name" value="Abhydrolase_1"/>
    <property type="match status" value="1"/>
</dbReference>
<dbReference type="RefSeq" id="WP_277566349.1">
    <property type="nucleotide sequence ID" value="NZ_JAPDHZ010000003.1"/>
</dbReference>
<evidence type="ECO:0000256" key="1">
    <source>
        <dbReference type="SAM" id="Phobius"/>
    </source>
</evidence>
<evidence type="ECO:0000313" key="3">
    <source>
        <dbReference type="EMBL" id="MDG0792563.1"/>
    </source>
</evidence>
<dbReference type="SUPFAM" id="SSF53474">
    <property type="entry name" value="alpha/beta-Hydrolases"/>
    <property type="match status" value="1"/>
</dbReference>
<dbReference type="AlphaFoldDB" id="A0A9X4KI78"/>
<evidence type="ECO:0000259" key="2">
    <source>
        <dbReference type="Pfam" id="PF00561"/>
    </source>
</evidence>
<evidence type="ECO:0000313" key="4">
    <source>
        <dbReference type="Proteomes" id="UP001153387"/>
    </source>
</evidence>
<keyword evidence="4" id="KW-1185">Reference proteome</keyword>
<gene>
    <name evidence="3" type="ORF">OMP38_18040</name>
</gene>
<feature type="transmembrane region" description="Helical" evidence="1">
    <location>
        <begin position="34"/>
        <end position="57"/>
    </location>
</feature>
<dbReference type="Gene3D" id="3.40.50.1820">
    <property type="entry name" value="alpha/beta hydrolase"/>
    <property type="match status" value="1"/>
</dbReference>
<keyword evidence="1" id="KW-1133">Transmembrane helix</keyword>
<dbReference type="InterPro" id="IPR000073">
    <property type="entry name" value="AB_hydrolase_1"/>
</dbReference>
<feature type="domain" description="AB hydrolase-1" evidence="2">
    <location>
        <begin position="109"/>
        <end position="232"/>
    </location>
</feature>
<keyword evidence="3" id="KW-0378">Hydrolase</keyword>
<keyword evidence="1" id="KW-0472">Membrane</keyword>
<dbReference type="EMBL" id="JAPDHZ010000003">
    <property type="protein sequence ID" value="MDG0792563.1"/>
    <property type="molecule type" value="Genomic_DNA"/>
</dbReference>
<dbReference type="PANTHER" id="PTHR12277">
    <property type="entry name" value="ALPHA/BETA HYDROLASE DOMAIN-CONTAINING PROTEIN"/>
    <property type="match status" value="1"/>
</dbReference>